<protein>
    <submittedName>
        <fullName evidence="1">Uncharacterized protein</fullName>
    </submittedName>
</protein>
<name>A0A0E9XW78_ANGAN</name>
<reference evidence="1" key="2">
    <citation type="journal article" date="2015" name="Fish Shellfish Immunol.">
        <title>Early steps in the European eel (Anguilla anguilla)-Vibrio vulnificus interaction in the gills: Role of the RtxA13 toxin.</title>
        <authorList>
            <person name="Callol A."/>
            <person name="Pajuelo D."/>
            <person name="Ebbesson L."/>
            <person name="Teles M."/>
            <person name="MacKenzie S."/>
            <person name="Amaro C."/>
        </authorList>
    </citation>
    <scope>NUCLEOTIDE SEQUENCE</scope>
</reference>
<reference evidence="1" key="1">
    <citation type="submission" date="2014-11" db="EMBL/GenBank/DDBJ databases">
        <authorList>
            <person name="Amaro Gonzalez C."/>
        </authorList>
    </citation>
    <scope>NUCLEOTIDE SEQUENCE</scope>
</reference>
<organism evidence="1">
    <name type="scientific">Anguilla anguilla</name>
    <name type="common">European freshwater eel</name>
    <name type="synonym">Muraena anguilla</name>
    <dbReference type="NCBI Taxonomy" id="7936"/>
    <lineage>
        <taxon>Eukaryota</taxon>
        <taxon>Metazoa</taxon>
        <taxon>Chordata</taxon>
        <taxon>Craniata</taxon>
        <taxon>Vertebrata</taxon>
        <taxon>Euteleostomi</taxon>
        <taxon>Actinopterygii</taxon>
        <taxon>Neopterygii</taxon>
        <taxon>Teleostei</taxon>
        <taxon>Anguilliformes</taxon>
        <taxon>Anguillidae</taxon>
        <taxon>Anguilla</taxon>
    </lineage>
</organism>
<accession>A0A0E9XW78</accession>
<dbReference type="EMBL" id="GBXM01001605">
    <property type="protein sequence ID" value="JAI06973.1"/>
    <property type="molecule type" value="Transcribed_RNA"/>
</dbReference>
<dbReference type="AlphaFoldDB" id="A0A0E9XW78"/>
<sequence>MPLPGGANKAQISFTLIWPLCAHELMNYYCVYSS</sequence>
<evidence type="ECO:0000313" key="1">
    <source>
        <dbReference type="EMBL" id="JAI06973.1"/>
    </source>
</evidence>
<proteinExistence type="predicted"/>